<dbReference type="RefSeq" id="WP_346164293.1">
    <property type="nucleotide sequence ID" value="NZ_BAAAOQ010000035.1"/>
</dbReference>
<dbReference type="InterPro" id="IPR020616">
    <property type="entry name" value="Thiolase_N"/>
</dbReference>
<evidence type="ECO:0000259" key="4">
    <source>
        <dbReference type="Pfam" id="PF08541"/>
    </source>
</evidence>
<keyword evidence="6" id="KW-1185">Reference proteome</keyword>
<evidence type="ECO:0000256" key="2">
    <source>
        <dbReference type="ARBA" id="ARBA00023315"/>
    </source>
</evidence>
<organism evidence="5 6">
    <name type="scientific">Streptomyces bangladeshensis</name>
    <dbReference type="NCBI Taxonomy" id="295352"/>
    <lineage>
        <taxon>Bacteria</taxon>
        <taxon>Bacillati</taxon>
        <taxon>Actinomycetota</taxon>
        <taxon>Actinomycetes</taxon>
        <taxon>Kitasatosporales</taxon>
        <taxon>Streptomycetaceae</taxon>
        <taxon>Streptomyces</taxon>
    </lineage>
</organism>
<dbReference type="PANTHER" id="PTHR34069">
    <property type="entry name" value="3-OXOACYL-[ACYL-CARRIER-PROTEIN] SYNTHASE 3"/>
    <property type="match status" value="1"/>
</dbReference>
<protein>
    <recommendedName>
        <fullName evidence="7">3-oxoacyl-ACP synthase</fullName>
    </recommendedName>
</protein>
<evidence type="ECO:0008006" key="7">
    <source>
        <dbReference type="Google" id="ProtNLM"/>
    </source>
</evidence>
<dbReference type="EMBL" id="BAAAOQ010000035">
    <property type="protein sequence ID" value="GAA2204629.1"/>
    <property type="molecule type" value="Genomic_DNA"/>
</dbReference>
<sequence>MPVTDFGVLAVAHALGDPRDVAATAADHVDDPDRVLLWGYRGYHRAPEGTTPTALAARAAEKALAKAGVDPRDLDLVVVADSSVPEYLLWDTSAAVARAIGADTAPTLLLSQGCASGVTAFQQIAGTFATRPDADTVLLVAVNQVSEAHTNRMRFNTLLGSDGAAAAVLRRGHDRLRWLATEQLTDPTYADFYRVEYGGAGAPHAPEGTGNLDIDPLALVYRHFRREPEHLARFVRTLNSRVRTVFEDACDRSGIDPGRVTRFLYLNDNQDSLADVAKAVGVPLDRTNAELAKDLGHCGGADQLICLDTLLERGELAEGDVVALAGLSIGMHWYCTLLAV</sequence>
<name>A0ABP5NYM4_9ACTN</name>
<dbReference type="Gene3D" id="3.40.47.10">
    <property type="match status" value="2"/>
</dbReference>
<dbReference type="Pfam" id="PF00108">
    <property type="entry name" value="Thiolase_N"/>
    <property type="match status" value="1"/>
</dbReference>
<dbReference type="Proteomes" id="UP001501391">
    <property type="component" value="Unassembled WGS sequence"/>
</dbReference>
<proteinExistence type="predicted"/>
<keyword evidence="1" id="KW-0808">Transferase</keyword>
<accession>A0ABP5NYM4</accession>
<evidence type="ECO:0000256" key="1">
    <source>
        <dbReference type="ARBA" id="ARBA00022679"/>
    </source>
</evidence>
<gene>
    <name evidence="5" type="ORF">GCM10009787_72500</name>
</gene>
<dbReference type="InterPro" id="IPR016039">
    <property type="entry name" value="Thiolase-like"/>
</dbReference>
<dbReference type="PANTHER" id="PTHR34069:SF2">
    <property type="entry name" value="BETA-KETOACYL-[ACYL-CARRIER-PROTEIN] SYNTHASE III"/>
    <property type="match status" value="1"/>
</dbReference>
<feature type="domain" description="Beta-ketoacyl-[acyl-carrier-protein] synthase III C-terminal" evidence="4">
    <location>
        <begin position="250"/>
        <end position="338"/>
    </location>
</feature>
<evidence type="ECO:0000313" key="6">
    <source>
        <dbReference type="Proteomes" id="UP001501391"/>
    </source>
</evidence>
<reference evidence="6" key="1">
    <citation type="journal article" date="2019" name="Int. J. Syst. Evol. Microbiol.">
        <title>The Global Catalogue of Microorganisms (GCM) 10K type strain sequencing project: providing services to taxonomists for standard genome sequencing and annotation.</title>
        <authorList>
            <consortium name="The Broad Institute Genomics Platform"/>
            <consortium name="The Broad Institute Genome Sequencing Center for Infectious Disease"/>
            <person name="Wu L."/>
            <person name="Ma J."/>
        </authorList>
    </citation>
    <scope>NUCLEOTIDE SEQUENCE [LARGE SCALE GENOMIC DNA]</scope>
    <source>
        <strain evidence="6">JCM 14924</strain>
    </source>
</reference>
<dbReference type="SUPFAM" id="SSF53901">
    <property type="entry name" value="Thiolase-like"/>
    <property type="match status" value="1"/>
</dbReference>
<evidence type="ECO:0000313" key="5">
    <source>
        <dbReference type="EMBL" id="GAA2204629.1"/>
    </source>
</evidence>
<keyword evidence="2" id="KW-0012">Acyltransferase</keyword>
<dbReference type="InterPro" id="IPR013747">
    <property type="entry name" value="ACP_syn_III_C"/>
</dbReference>
<evidence type="ECO:0000259" key="3">
    <source>
        <dbReference type="Pfam" id="PF00108"/>
    </source>
</evidence>
<comment type="caution">
    <text evidence="5">The sequence shown here is derived from an EMBL/GenBank/DDBJ whole genome shotgun (WGS) entry which is preliminary data.</text>
</comment>
<feature type="domain" description="Thiolase N-terminal" evidence="3">
    <location>
        <begin position="49"/>
        <end position="153"/>
    </location>
</feature>
<dbReference type="Pfam" id="PF08541">
    <property type="entry name" value="ACP_syn_III_C"/>
    <property type="match status" value="1"/>
</dbReference>